<dbReference type="AlphaFoldDB" id="A0A151S3H8"/>
<dbReference type="PROSITE" id="PS50878">
    <property type="entry name" value="RT_POL"/>
    <property type="match status" value="1"/>
</dbReference>
<evidence type="ECO:0000256" key="11">
    <source>
        <dbReference type="ARBA" id="ARBA00022918"/>
    </source>
</evidence>
<dbReference type="InterPro" id="IPR012337">
    <property type="entry name" value="RNaseH-like_sf"/>
</dbReference>
<evidence type="ECO:0000256" key="15">
    <source>
        <dbReference type="ARBA" id="ARBA00023268"/>
    </source>
</evidence>
<dbReference type="PANTHER" id="PTHR37984">
    <property type="entry name" value="PROTEIN CBG26694"/>
    <property type="match status" value="1"/>
</dbReference>
<name>A0A151S3H8_CAJCA</name>
<evidence type="ECO:0000256" key="13">
    <source>
        <dbReference type="ARBA" id="ARBA00023125"/>
    </source>
</evidence>
<dbReference type="SUPFAM" id="SSF54160">
    <property type="entry name" value="Chromo domain-like"/>
    <property type="match status" value="1"/>
</dbReference>
<evidence type="ECO:0000256" key="8">
    <source>
        <dbReference type="ARBA" id="ARBA00022801"/>
    </source>
</evidence>
<keyword evidence="19" id="KW-1185">Reference proteome</keyword>
<dbReference type="FunFam" id="3.10.20.370:FF:000001">
    <property type="entry name" value="Retrovirus-related Pol polyprotein from transposon 17.6-like protein"/>
    <property type="match status" value="1"/>
</dbReference>
<dbReference type="InterPro" id="IPR000477">
    <property type="entry name" value="RT_dom"/>
</dbReference>
<dbReference type="InterPro" id="IPR001584">
    <property type="entry name" value="Integrase_cat-core"/>
</dbReference>
<dbReference type="PROSITE" id="PS50994">
    <property type="entry name" value="INTEGRASE"/>
    <property type="match status" value="1"/>
</dbReference>
<accession>A0A151S3H8</accession>
<dbReference type="InterPro" id="IPR043502">
    <property type="entry name" value="DNA/RNA_pol_sf"/>
</dbReference>
<dbReference type="GO" id="GO:0003964">
    <property type="term" value="F:RNA-directed DNA polymerase activity"/>
    <property type="evidence" value="ECO:0007669"/>
    <property type="project" value="UniProtKB-KW"/>
</dbReference>
<keyword evidence="7" id="KW-0255">Endonuclease</keyword>
<dbReference type="InterPro" id="IPR043128">
    <property type="entry name" value="Rev_trsase/Diguanyl_cyclase"/>
</dbReference>
<evidence type="ECO:0000313" key="18">
    <source>
        <dbReference type="EMBL" id="KYP49366.1"/>
    </source>
</evidence>
<dbReference type="EMBL" id="KQ483478">
    <property type="protein sequence ID" value="KYP49366.1"/>
    <property type="molecule type" value="Genomic_DNA"/>
</dbReference>
<dbReference type="GO" id="GO:0015074">
    <property type="term" value="P:DNA integration"/>
    <property type="evidence" value="ECO:0007669"/>
    <property type="project" value="UniProtKB-KW"/>
</dbReference>
<dbReference type="OMA" id="DRERIFM"/>
<evidence type="ECO:0000256" key="1">
    <source>
        <dbReference type="ARBA" id="ARBA00022670"/>
    </source>
</evidence>
<dbReference type="CDD" id="cd09274">
    <property type="entry name" value="RNase_HI_RT_Ty3"/>
    <property type="match status" value="1"/>
</dbReference>
<sequence length="918" mass="105287">MDGSTLLKVKPYCYPHSQKEEIEKLVAEMLHEGIIHPSKSPFSSPIILVKKKDGSWRVCTDYRALNAITIKKSFPIPTVDELIDELFGTTIFSKLDLRSGYHQILLNPEDRYKTAFRTHHGHFEWLVMPFGLTNAPATFSNLMNDIFQGLLRKFVLVFFDDILVYSSSLKDHLYHLEVVLQILQRQQLYARFSKCSFGVKEIDYLGHTLSGSGVAMDCNKLRAVKEWPRPINLKQLRGFLGLTGYYRRFVKGYAQIAALLTDLLKKDAFQWTVTPDNAFQQLKEALTTTLVLAIPNFSAPFVLETDASSSGVGAVLSQENHPITYFSEKLSVGMQNQSAYTREFYAITEALSKFRHYLLGHRFIIKIDQKSLKELVEQRLQTPKQQQWLPKFLGFDFTIQYKPGKDNIPADALSRSLMLAWSEPTSQWFKRVADLTQKDVRLKDLYDQCVANRLQSPEYLIKDGLLLWKGRIMLPSDEDIINQVLLEFHSSKVGGHAGVTKTMARIYSQFFWPGMQQRIRKFVHECQICQQAKVQQALPAGLLQPLPIPIHVWDDIAMDFITCLPLSHGYSTIMVVVDRLSKFGHFIPLKAAYTSKTVAEAFVTHIVKLYGIPHSIGSDRERIFMSLFWQHLFKAQGTTLAMSSSYHPQSDGQTEVLNKILEMYHRCFVFDNPKGWYSMLPWAQFWYNSSLHQSLGMSPFKDLYGRDPPTVIRYETTPTDPVFVQDMLRARDAILQQLKLHLLKAQQYMKQQADTRLRDLKFVVGDLVLIKLQPYRQHSVALRKTQKLSMRYFGPFEVLTRIGEVAYKLKLPDTARIHPVFHVSLLKAFKGSPSQVYLPLPLTTTELGPFVQPLQVLDSRIIMRQCQSVPQVLIKWDSLDVAAATWEDTAEIQESFPDFNLEDKVVCKGGSIVTCKKK</sequence>
<dbReference type="Gene3D" id="3.30.420.10">
    <property type="entry name" value="Ribonuclease H-like superfamily/Ribonuclease H"/>
    <property type="match status" value="1"/>
</dbReference>
<dbReference type="SUPFAM" id="SSF53098">
    <property type="entry name" value="Ribonuclease H-like"/>
    <property type="match status" value="1"/>
</dbReference>
<dbReference type="InterPro" id="IPR041577">
    <property type="entry name" value="RT_RNaseH_2"/>
</dbReference>
<dbReference type="Gene3D" id="1.10.340.70">
    <property type="match status" value="1"/>
</dbReference>
<evidence type="ECO:0000259" key="16">
    <source>
        <dbReference type="PROSITE" id="PS50878"/>
    </source>
</evidence>
<keyword evidence="2" id="KW-0808">Transferase</keyword>
<dbReference type="GO" id="GO:0006508">
    <property type="term" value="P:proteolysis"/>
    <property type="evidence" value="ECO:0007669"/>
    <property type="project" value="UniProtKB-KW"/>
</dbReference>
<dbReference type="SUPFAM" id="SSF56672">
    <property type="entry name" value="DNA/RNA polymerases"/>
    <property type="match status" value="1"/>
</dbReference>
<dbReference type="FunFam" id="1.10.340.70:FF:000001">
    <property type="entry name" value="Retrovirus-related Pol polyprotein from transposon gypsy-like Protein"/>
    <property type="match status" value="1"/>
</dbReference>
<evidence type="ECO:0000256" key="5">
    <source>
        <dbReference type="ARBA" id="ARBA00022723"/>
    </source>
</evidence>
<dbReference type="Pfam" id="PF17919">
    <property type="entry name" value="RT_RNaseH_2"/>
    <property type="match status" value="1"/>
</dbReference>
<reference evidence="18" key="1">
    <citation type="journal article" date="2012" name="Nat. Biotechnol.">
        <title>Draft genome sequence of pigeonpea (Cajanus cajan), an orphan legume crop of resource-poor farmers.</title>
        <authorList>
            <person name="Varshney R.K."/>
            <person name="Chen W."/>
            <person name="Li Y."/>
            <person name="Bharti A.K."/>
            <person name="Saxena R.K."/>
            <person name="Schlueter J.A."/>
            <person name="Donoghue M.T."/>
            <person name="Azam S."/>
            <person name="Fan G."/>
            <person name="Whaley A.M."/>
            <person name="Farmer A.D."/>
            <person name="Sheridan J."/>
            <person name="Iwata A."/>
            <person name="Tuteja R."/>
            <person name="Penmetsa R.V."/>
            <person name="Wu W."/>
            <person name="Upadhyaya H.D."/>
            <person name="Yang S.P."/>
            <person name="Shah T."/>
            <person name="Saxena K.B."/>
            <person name="Michael T."/>
            <person name="McCombie W.R."/>
            <person name="Yang B."/>
            <person name="Zhang G."/>
            <person name="Yang H."/>
            <person name="Wang J."/>
            <person name="Spillane C."/>
            <person name="Cook D.R."/>
            <person name="May G.D."/>
            <person name="Xu X."/>
            <person name="Jackson S.A."/>
        </authorList>
    </citation>
    <scope>NUCLEOTIDE SEQUENCE [LARGE SCALE GENOMIC DNA]</scope>
</reference>
<dbReference type="Gramene" id="C.cajan_28532.t">
    <property type="protein sequence ID" value="C.cajan_28532.t.cds1"/>
    <property type="gene ID" value="C.cajan_28532"/>
</dbReference>
<keyword evidence="13" id="KW-0238">DNA-binding</keyword>
<dbReference type="Pfam" id="PF17921">
    <property type="entry name" value="Integrase_H2C2"/>
    <property type="match status" value="1"/>
</dbReference>
<dbReference type="GO" id="GO:0003887">
    <property type="term" value="F:DNA-directed DNA polymerase activity"/>
    <property type="evidence" value="ECO:0007669"/>
    <property type="project" value="UniProtKB-KW"/>
</dbReference>
<keyword evidence="1" id="KW-0645">Protease</keyword>
<dbReference type="GO" id="GO:0003677">
    <property type="term" value="F:DNA binding"/>
    <property type="evidence" value="ECO:0007669"/>
    <property type="project" value="UniProtKB-KW"/>
</dbReference>
<protein>
    <submittedName>
        <fullName evidence="18">Transposon Ty3-G Gag-Pol polyprotein</fullName>
    </submittedName>
</protein>
<evidence type="ECO:0000256" key="3">
    <source>
        <dbReference type="ARBA" id="ARBA00022695"/>
    </source>
</evidence>
<feature type="domain" description="Reverse transcriptase" evidence="16">
    <location>
        <begin position="30"/>
        <end position="209"/>
    </location>
</feature>
<evidence type="ECO:0000256" key="14">
    <source>
        <dbReference type="ARBA" id="ARBA00023172"/>
    </source>
</evidence>
<dbReference type="InterPro" id="IPR050951">
    <property type="entry name" value="Retrovirus_Pol_polyprotein"/>
</dbReference>
<evidence type="ECO:0000256" key="2">
    <source>
        <dbReference type="ARBA" id="ARBA00022679"/>
    </source>
</evidence>
<proteinExistence type="predicted"/>
<keyword evidence="15" id="KW-0511">Multifunctional enzyme</keyword>
<dbReference type="GO" id="GO:0004519">
    <property type="term" value="F:endonuclease activity"/>
    <property type="evidence" value="ECO:0007669"/>
    <property type="project" value="UniProtKB-KW"/>
</dbReference>
<dbReference type="Pfam" id="PF24626">
    <property type="entry name" value="SH3_Tf2-1"/>
    <property type="match status" value="1"/>
</dbReference>
<organism evidence="18 19">
    <name type="scientific">Cajanus cajan</name>
    <name type="common">Pigeon pea</name>
    <name type="synonym">Cajanus indicus</name>
    <dbReference type="NCBI Taxonomy" id="3821"/>
    <lineage>
        <taxon>Eukaryota</taxon>
        <taxon>Viridiplantae</taxon>
        <taxon>Streptophyta</taxon>
        <taxon>Embryophyta</taxon>
        <taxon>Tracheophyta</taxon>
        <taxon>Spermatophyta</taxon>
        <taxon>Magnoliopsida</taxon>
        <taxon>eudicotyledons</taxon>
        <taxon>Gunneridae</taxon>
        <taxon>Pentapetalae</taxon>
        <taxon>rosids</taxon>
        <taxon>fabids</taxon>
        <taxon>Fabales</taxon>
        <taxon>Fabaceae</taxon>
        <taxon>Papilionoideae</taxon>
        <taxon>50 kb inversion clade</taxon>
        <taxon>NPAAA clade</taxon>
        <taxon>indigoferoid/millettioid clade</taxon>
        <taxon>Phaseoleae</taxon>
        <taxon>Cajanus</taxon>
    </lineage>
</organism>
<dbReference type="GO" id="GO:0004190">
    <property type="term" value="F:aspartic-type endopeptidase activity"/>
    <property type="evidence" value="ECO:0007669"/>
    <property type="project" value="UniProtKB-KW"/>
</dbReference>
<keyword evidence="3" id="KW-0548">Nucleotidyltransferase</keyword>
<keyword evidence="4" id="KW-0540">Nuclease</keyword>
<evidence type="ECO:0000256" key="12">
    <source>
        <dbReference type="ARBA" id="ARBA00022932"/>
    </source>
</evidence>
<evidence type="ECO:0000256" key="4">
    <source>
        <dbReference type="ARBA" id="ARBA00022722"/>
    </source>
</evidence>
<keyword evidence="5" id="KW-0479">Metal-binding</keyword>
<keyword evidence="12" id="KW-0239">DNA-directed DNA polymerase</keyword>
<dbReference type="Gene3D" id="3.10.10.10">
    <property type="entry name" value="HIV Type 1 Reverse Transcriptase, subunit A, domain 1"/>
    <property type="match status" value="1"/>
</dbReference>
<dbReference type="InterPro" id="IPR041588">
    <property type="entry name" value="Integrase_H2C2"/>
</dbReference>
<dbReference type="FunFam" id="3.10.10.10:FF:000007">
    <property type="entry name" value="Retrovirus-related Pol polyprotein from transposon 17.6-like Protein"/>
    <property type="match status" value="1"/>
</dbReference>
<dbReference type="InterPro" id="IPR036397">
    <property type="entry name" value="RNaseH_sf"/>
</dbReference>
<keyword evidence="6" id="KW-0064">Aspartyl protease</keyword>
<dbReference type="Proteomes" id="UP000075243">
    <property type="component" value="Unassembled WGS sequence"/>
</dbReference>
<keyword evidence="8" id="KW-0378">Hydrolase</keyword>
<feature type="domain" description="Integrase catalytic" evidence="17">
    <location>
        <begin position="543"/>
        <end position="707"/>
    </location>
</feature>
<dbReference type="PANTHER" id="PTHR37984:SF5">
    <property type="entry name" value="PROTEIN NYNRIN-LIKE"/>
    <property type="match status" value="1"/>
</dbReference>
<evidence type="ECO:0000256" key="9">
    <source>
        <dbReference type="ARBA" id="ARBA00022842"/>
    </source>
</evidence>
<keyword evidence="14" id="KW-0233">DNA recombination</keyword>
<evidence type="ECO:0000256" key="6">
    <source>
        <dbReference type="ARBA" id="ARBA00022750"/>
    </source>
</evidence>
<dbReference type="FunFam" id="3.30.70.270:FF:000020">
    <property type="entry name" value="Transposon Tf2-6 polyprotein-like Protein"/>
    <property type="match status" value="1"/>
</dbReference>
<evidence type="ECO:0000259" key="17">
    <source>
        <dbReference type="PROSITE" id="PS50994"/>
    </source>
</evidence>
<gene>
    <name evidence="18" type="ORF">KK1_028909</name>
</gene>
<evidence type="ECO:0000256" key="7">
    <source>
        <dbReference type="ARBA" id="ARBA00022759"/>
    </source>
</evidence>
<dbReference type="Gene3D" id="3.30.70.270">
    <property type="match status" value="2"/>
</dbReference>
<dbReference type="CDD" id="cd01647">
    <property type="entry name" value="RT_LTR"/>
    <property type="match status" value="1"/>
</dbReference>
<keyword evidence="11" id="KW-0695">RNA-directed DNA polymerase</keyword>
<dbReference type="GO" id="GO:0006310">
    <property type="term" value="P:DNA recombination"/>
    <property type="evidence" value="ECO:0007669"/>
    <property type="project" value="UniProtKB-KW"/>
</dbReference>
<dbReference type="InterPro" id="IPR016197">
    <property type="entry name" value="Chromo-like_dom_sf"/>
</dbReference>
<dbReference type="InterPro" id="IPR056924">
    <property type="entry name" value="SH3_Tf2-1"/>
</dbReference>
<dbReference type="Pfam" id="PF00078">
    <property type="entry name" value="RVT_1"/>
    <property type="match status" value="1"/>
</dbReference>
<evidence type="ECO:0000313" key="19">
    <source>
        <dbReference type="Proteomes" id="UP000075243"/>
    </source>
</evidence>
<evidence type="ECO:0000256" key="10">
    <source>
        <dbReference type="ARBA" id="ARBA00022908"/>
    </source>
</evidence>
<keyword evidence="10" id="KW-0229">DNA integration</keyword>
<keyword evidence="9" id="KW-0460">Magnesium</keyword>
<dbReference type="GO" id="GO:0046872">
    <property type="term" value="F:metal ion binding"/>
    <property type="evidence" value="ECO:0007669"/>
    <property type="project" value="UniProtKB-KW"/>
</dbReference>